<protein>
    <submittedName>
        <fullName evidence="1">Uncharacterized protein</fullName>
    </submittedName>
</protein>
<dbReference type="EMBL" id="JANEYF010001991">
    <property type="protein sequence ID" value="KAJ8953054.1"/>
    <property type="molecule type" value="Genomic_DNA"/>
</dbReference>
<gene>
    <name evidence="1" type="ORF">NQ314_007429</name>
</gene>
<keyword evidence="2" id="KW-1185">Reference proteome</keyword>
<dbReference type="AlphaFoldDB" id="A0AAV8YQP9"/>
<evidence type="ECO:0000313" key="2">
    <source>
        <dbReference type="Proteomes" id="UP001162156"/>
    </source>
</evidence>
<evidence type="ECO:0000313" key="1">
    <source>
        <dbReference type="EMBL" id="KAJ8953054.1"/>
    </source>
</evidence>
<comment type="caution">
    <text evidence="1">The sequence shown here is derived from an EMBL/GenBank/DDBJ whole genome shotgun (WGS) entry which is preliminary data.</text>
</comment>
<dbReference type="Proteomes" id="UP001162156">
    <property type="component" value="Unassembled WGS sequence"/>
</dbReference>
<proteinExistence type="predicted"/>
<sequence length="105" mass="11813">MTSANSEVSVRTPILKGEFLSTTPTYNWTESSTTNITSNDYVVVTSKSSNVPAISTELDTQFTATEEFTESSRIEDEEDEFEDNFEENNGASFEGFFTFFKNDTK</sequence>
<accession>A0AAV8YQP9</accession>
<organism evidence="1 2">
    <name type="scientific">Rhamnusium bicolor</name>
    <dbReference type="NCBI Taxonomy" id="1586634"/>
    <lineage>
        <taxon>Eukaryota</taxon>
        <taxon>Metazoa</taxon>
        <taxon>Ecdysozoa</taxon>
        <taxon>Arthropoda</taxon>
        <taxon>Hexapoda</taxon>
        <taxon>Insecta</taxon>
        <taxon>Pterygota</taxon>
        <taxon>Neoptera</taxon>
        <taxon>Endopterygota</taxon>
        <taxon>Coleoptera</taxon>
        <taxon>Polyphaga</taxon>
        <taxon>Cucujiformia</taxon>
        <taxon>Chrysomeloidea</taxon>
        <taxon>Cerambycidae</taxon>
        <taxon>Lepturinae</taxon>
        <taxon>Rhagiini</taxon>
        <taxon>Rhamnusium</taxon>
    </lineage>
</organism>
<name>A0AAV8YQP9_9CUCU</name>
<reference evidence="1" key="1">
    <citation type="journal article" date="2023" name="Insect Mol. Biol.">
        <title>Genome sequencing provides insights into the evolution of gene families encoding plant cell wall-degrading enzymes in longhorned beetles.</title>
        <authorList>
            <person name="Shin N.R."/>
            <person name="Okamura Y."/>
            <person name="Kirsch R."/>
            <person name="Pauchet Y."/>
        </authorList>
    </citation>
    <scope>NUCLEOTIDE SEQUENCE</scope>
    <source>
        <strain evidence="1">RBIC_L_NR</strain>
    </source>
</reference>